<name>A0A1X7EDM5_9PROT</name>
<dbReference type="CDD" id="cd17353">
    <property type="entry name" value="MFS_OFA_like"/>
    <property type="match status" value="1"/>
</dbReference>
<feature type="transmembrane region" description="Helical" evidence="4">
    <location>
        <begin position="171"/>
        <end position="191"/>
    </location>
</feature>
<dbReference type="AlphaFoldDB" id="A0A1X7EDM5"/>
<accession>A0A1X7EDM5</accession>
<feature type="transmembrane region" description="Helical" evidence="4">
    <location>
        <begin position="258"/>
        <end position="279"/>
    </location>
</feature>
<feature type="domain" description="Major facilitator superfamily (MFS) profile" evidence="5">
    <location>
        <begin position="15"/>
        <end position="411"/>
    </location>
</feature>
<dbReference type="PANTHER" id="PTHR11360:SF304">
    <property type="entry name" value="MFS DOMAIN-CONTAINING PROTEIN"/>
    <property type="match status" value="1"/>
</dbReference>
<dbReference type="PROSITE" id="PS50850">
    <property type="entry name" value="MFS"/>
    <property type="match status" value="1"/>
</dbReference>
<dbReference type="RefSeq" id="WP_085083918.1">
    <property type="nucleotide sequence ID" value="NZ_FXAK01000002.1"/>
</dbReference>
<dbReference type="Pfam" id="PF07690">
    <property type="entry name" value="MFS_1"/>
    <property type="match status" value="1"/>
</dbReference>
<evidence type="ECO:0000256" key="3">
    <source>
        <dbReference type="ARBA" id="ARBA00023136"/>
    </source>
</evidence>
<keyword evidence="1 4" id="KW-0812">Transmembrane</keyword>
<dbReference type="GO" id="GO:0019531">
    <property type="term" value="F:oxalate transmembrane transporter activity"/>
    <property type="evidence" value="ECO:0007669"/>
    <property type="project" value="InterPro"/>
</dbReference>
<dbReference type="InterPro" id="IPR020846">
    <property type="entry name" value="MFS_dom"/>
</dbReference>
<keyword evidence="2 4" id="KW-1133">Transmembrane helix</keyword>
<organism evidence="6 7">
    <name type="scientific">Azospirillum oryzae</name>
    <dbReference type="NCBI Taxonomy" id="286727"/>
    <lineage>
        <taxon>Bacteria</taxon>
        <taxon>Pseudomonadati</taxon>
        <taxon>Pseudomonadota</taxon>
        <taxon>Alphaproteobacteria</taxon>
        <taxon>Rhodospirillales</taxon>
        <taxon>Azospirillaceae</taxon>
        <taxon>Azospirillum</taxon>
    </lineage>
</organism>
<dbReference type="Gene3D" id="1.20.1250.20">
    <property type="entry name" value="MFS general substrate transporter like domains"/>
    <property type="match status" value="2"/>
</dbReference>
<dbReference type="Proteomes" id="UP000192936">
    <property type="component" value="Unassembled WGS sequence"/>
</dbReference>
<dbReference type="GO" id="GO:0016020">
    <property type="term" value="C:membrane"/>
    <property type="evidence" value="ECO:0007669"/>
    <property type="project" value="InterPro"/>
</dbReference>
<evidence type="ECO:0000256" key="2">
    <source>
        <dbReference type="ARBA" id="ARBA00022989"/>
    </source>
</evidence>
<feature type="transmembrane region" description="Helical" evidence="4">
    <location>
        <begin position="80"/>
        <end position="98"/>
    </location>
</feature>
<dbReference type="InterPro" id="IPR036259">
    <property type="entry name" value="MFS_trans_sf"/>
</dbReference>
<feature type="transmembrane region" description="Helical" evidence="4">
    <location>
        <begin position="140"/>
        <end position="165"/>
    </location>
</feature>
<dbReference type="SUPFAM" id="SSF103473">
    <property type="entry name" value="MFS general substrate transporter"/>
    <property type="match status" value="1"/>
</dbReference>
<dbReference type="STRING" id="286727.SAMN02982917_1564"/>
<feature type="transmembrane region" description="Helical" evidence="4">
    <location>
        <begin position="223"/>
        <end position="246"/>
    </location>
</feature>
<feature type="transmembrane region" description="Helical" evidence="4">
    <location>
        <begin position="387"/>
        <end position="407"/>
    </location>
</feature>
<gene>
    <name evidence="6" type="ORF">SAMN02982917_1564</name>
</gene>
<proteinExistence type="predicted"/>
<dbReference type="EMBL" id="FXAK01000002">
    <property type="protein sequence ID" value="SMF32100.1"/>
    <property type="molecule type" value="Genomic_DNA"/>
</dbReference>
<dbReference type="InterPro" id="IPR050327">
    <property type="entry name" value="Proton-linked_MCT"/>
</dbReference>
<sequence length="431" mass="46120">MTTETTEDRGLLTNKWFQLSVGLLCMAMIANLQYGWTLFVDPIDAKHGWGRAAIQIAFSIFVFTETWLVPIEGWFVDRYGPQAVVLVGSLLVGGSWVIDSQASSLPMLYTAAVISGIGAGCVYGTCVGNALKWFPQQRGLAAGVTAAGFGAGAGATVIPIANMIANQGYEHAFLVFGIGQGVVIFVLSFFLRKAPKSNAAARRTGPAQTKIDHPPARVIRTPVFWLLYLMFVMVASGGLMAAAQIAPIAHDFHVADSPINMFGFILPALTLAISLDRVLDGAGRPFFGWVSDRIGRENTMFIAFGTAAIAIILVTQLGRNPIMFVIFTAMFFCVFGEIYSLFPATAGDTFGSKFATTNAGMLYTAKGTAALLVPISSIIASHFGWQAVFYIAASFNLVAAILAMFVLKPLRASFIQADDYGLQSAAVTADR</sequence>
<feature type="transmembrane region" description="Helical" evidence="4">
    <location>
        <begin position="48"/>
        <end position="68"/>
    </location>
</feature>
<feature type="transmembrane region" description="Helical" evidence="4">
    <location>
        <begin position="324"/>
        <end position="342"/>
    </location>
</feature>
<feature type="transmembrane region" description="Helical" evidence="4">
    <location>
        <begin position="363"/>
        <end position="381"/>
    </location>
</feature>
<evidence type="ECO:0000259" key="5">
    <source>
        <dbReference type="PROSITE" id="PS50850"/>
    </source>
</evidence>
<feature type="transmembrane region" description="Helical" evidence="4">
    <location>
        <begin position="104"/>
        <end position="128"/>
    </location>
</feature>
<dbReference type="PANTHER" id="PTHR11360">
    <property type="entry name" value="MONOCARBOXYLATE TRANSPORTER"/>
    <property type="match status" value="1"/>
</dbReference>
<evidence type="ECO:0000256" key="1">
    <source>
        <dbReference type="ARBA" id="ARBA00022692"/>
    </source>
</evidence>
<feature type="transmembrane region" description="Helical" evidence="4">
    <location>
        <begin position="16"/>
        <end position="36"/>
    </location>
</feature>
<feature type="transmembrane region" description="Helical" evidence="4">
    <location>
        <begin position="300"/>
        <end position="318"/>
    </location>
</feature>
<protein>
    <submittedName>
        <fullName evidence="6">MFS transporter, OFA family, oxalate/formate antiporter</fullName>
    </submittedName>
</protein>
<evidence type="ECO:0000313" key="6">
    <source>
        <dbReference type="EMBL" id="SMF32100.1"/>
    </source>
</evidence>
<dbReference type="OrthoDB" id="9793415at2"/>
<reference evidence="6 7" key="1">
    <citation type="submission" date="2017-04" db="EMBL/GenBank/DDBJ databases">
        <authorList>
            <person name="Afonso C.L."/>
            <person name="Miller P.J."/>
            <person name="Scott M.A."/>
            <person name="Spackman E."/>
            <person name="Goraichik I."/>
            <person name="Dimitrov K.M."/>
            <person name="Suarez D.L."/>
            <person name="Swayne D.E."/>
        </authorList>
    </citation>
    <scope>NUCLEOTIDE SEQUENCE [LARGE SCALE GENOMIC DNA]</scope>
    <source>
        <strain evidence="6 7">A2P</strain>
    </source>
</reference>
<evidence type="ECO:0000256" key="4">
    <source>
        <dbReference type="SAM" id="Phobius"/>
    </source>
</evidence>
<keyword evidence="3 4" id="KW-0472">Membrane</keyword>
<evidence type="ECO:0000313" key="7">
    <source>
        <dbReference type="Proteomes" id="UP000192936"/>
    </source>
</evidence>
<dbReference type="NCBIfam" id="TIGR04259">
    <property type="entry name" value="oxa_formateAnti"/>
    <property type="match status" value="1"/>
</dbReference>
<dbReference type="InterPro" id="IPR011701">
    <property type="entry name" value="MFS"/>
</dbReference>
<dbReference type="InterPro" id="IPR026355">
    <property type="entry name" value="Oxa/Form_antiport"/>
</dbReference>